<dbReference type="EMBL" id="AEPW01000047">
    <property type="protein sequence ID" value="EFU76991.1"/>
    <property type="molecule type" value="Genomic_DNA"/>
</dbReference>
<comment type="caution">
    <text evidence="1">The sequence shown here is derived from an EMBL/GenBank/DDBJ whole genome shotgun (WGS) entry which is preliminary data.</text>
</comment>
<dbReference type="InterPro" id="IPR020483">
    <property type="entry name" value="Uncharacterised_YgbA"/>
</dbReference>
<proteinExistence type="predicted"/>
<dbReference type="NCBIfam" id="NF007714">
    <property type="entry name" value="PRK10410.1-2"/>
    <property type="match status" value="1"/>
</dbReference>
<protein>
    <recommendedName>
        <fullName evidence="3">Nitrous oxide-stimulated promoter</fullName>
    </recommendedName>
</protein>
<evidence type="ECO:0000313" key="1">
    <source>
        <dbReference type="EMBL" id="EFU76991.1"/>
    </source>
</evidence>
<dbReference type="Pfam" id="PF11756">
    <property type="entry name" value="YgbA_NO"/>
    <property type="match status" value="1"/>
</dbReference>
<dbReference type="eggNOG" id="ENOG5030K48">
    <property type="taxonomic scope" value="Bacteria"/>
</dbReference>
<reference evidence="1 2" key="1">
    <citation type="submission" date="2010-12" db="EMBL/GenBank/DDBJ databases">
        <authorList>
            <person name="Muzny D."/>
            <person name="Qin X."/>
            <person name="Deng J."/>
            <person name="Jiang H."/>
            <person name="Liu Y."/>
            <person name="Qu J."/>
            <person name="Song X.-Z."/>
            <person name="Zhang L."/>
            <person name="Thornton R."/>
            <person name="Coyle M."/>
            <person name="Francisco L."/>
            <person name="Jackson L."/>
            <person name="Javaid M."/>
            <person name="Korchina V."/>
            <person name="Kovar C."/>
            <person name="Mata R."/>
            <person name="Mathew T."/>
            <person name="Ngo R."/>
            <person name="Nguyen L."/>
            <person name="Nguyen N."/>
            <person name="Okwuonu G."/>
            <person name="Ongeri F."/>
            <person name="Pham C."/>
            <person name="Simmons D."/>
            <person name="Wilczek-Boney K."/>
            <person name="Hale W."/>
            <person name="Jakkamsetti A."/>
            <person name="Pham P."/>
            <person name="Ruth R."/>
            <person name="San Lucas F."/>
            <person name="Warren J."/>
            <person name="Zhang J."/>
            <person name="Zhao Z."/>
            <person name="Zhou C."/>
            <person name="Zhu D."/>
            <person name="Lee S."/>
            <person name="Bess C."/>
            <person name="Blankenburg K."/>
            <person name="Forbes L."/>
            <person name="Fu Q."/>
            <person name="Gubbala S."/>
            <person name="Hirani K."/>
            <person name="Jayaseelan J.C."/>
            <person name="Lara F."/>
            <person name="Munidasa M."/>
            <person name="Palculict T."/>
            <person name="Patil S."/>
            <person name="Pu L.-L."/>
            <person name="Saada N."/>
            <person name="Tang L."/>
            <person name="Weissenberger G."/>
            <person name="Zhu Y."/>
            <person name="Hemphill L."/>
            <person name="Shang Y."/>
            <person name="Youmans B."/>
            <person name="Ayvaz T."/>
            <person name="Ross M."/>
            <person name="Santibanez J."/>
            <person name="Aqrawi P."/>
            <person name="Gross S."/>
            <person name="Joshi V."/>
            <person name="Fowler G."/>
            <person name="Nazareth L."/>
            <person name="Reid J."/>
            <person name="Worley K."/>
            <person name="Petrosino J."/>
            <person name="Highlander S."/>
            <person name="Gibbs R."/>
        </authorList>
    </citation>
    <scope>NUCLEOTIDE SEQUENCE [LARGE SCALE GENOMIC DNA]</scope>
    <source>
        <strain evidence="1 2">DSM 3986</strain>
    </source>
</reference>
<dbReference type="RefSeq" id="WP_008750905.1">
    <property type="nucleotide sequence ID" value="NZ_GL622296.1"/>
</dbReference>
<dbReference type="AlphaFoldDB" id="E6LMF3"/>
<sequence length="115" mass="13468">MNSEKTERKRQDELQAVTRMIEIYCRGKHSHTGSLCKDCQELMNYAHSRIQNCPFMKTKTFCSNCKVHCYSPDMRIKIKEVMKFSGPRIMLYHPIMCIKHVLTSLSAKFKKYGGL</sequence>
<evidence type="ECO:0000313" key="2">
    <source>
        <dbReference type="Proteomes" id="UP000003434"/>
    </source>
</evidence>
<dbReference type="HOGENOM" id="CLU_138593_0_0_9"/>
<gene>
    <name evidence="1" type="ORF">HMPREF0381_1138</name>
</gene>
<evidence type="ECO:0008006" key="3">
    <source>
        <dbReference type="Google" id="ProtNLM"/>
    </source>
</evidence>
<name>E6LMF3_9FIRM</name>
<dbReference type="Proteomes" id="UP000003434">
    <property type="component" value="Unassembled WGS sequence"/>
</dbReference>
<accession>E6LMF3</accession>
<organism evidence="1 2">
    <name type="scientific">Lachnoanaerobaculum saburreum DSM 3986</name>
    <dbReference type="NCBI Taxonomy" id="887325"/>
    <lineage>
        <taxon>Bacteria</taxon>
        <taxon>Bacillati</taxon>
        <taxon>Bacillota</taxon>
        <taxon>Clostridia</taxon>
        <taxon>Lachnospirales</taxon>
        <taxon>Lachnospiraceae</taxon>
        <taxon>Lachnoanaerobaculum</taxon>
    </lineage>
</organism>